<keyword evidence="1" id="KW-0812">Transmembrane</keyword>
<keyword evidence="3" id="KW-1185">Reference proteome</keyword>
<reference evidence="2" key="1">
    <citation type="submission" date="2022-07" db="EMBL/GenBank/DDBJ databases">
        <title>Ectorhizobium quercum gen.nov., sp. nov.</title>
        <authorList>
            <person name="Ma T."/>
            <person name="Li Y."/>
        </authorList>
    </citation>
    <scope>NUCLEOTIDE SEQUENCE</scope>
    <source>
        <strain evidence="2">BDR2-2</strain>
    </source>
</reference>
<keyword evidence="1" id="KW-1133">Transmembrane helix</keyword>
<dbReference type="AlphaFoldDB" id="A0AAE3MYS9"/>
<comment type="caution">
    <text evidence="2">The sequence shown here is derived from an EMBL/GenBank/DDBJ whole genome shotgun (WGS) entry which is preliminary data.</text>
</comment>
<sequence length="91" mass="9578">MERKTVAKNANRKAAGSATVWAGAALVVWSGVLVAAAAFSGLLGPLTRHDLLIAAVGAGFVVMASASVFLLRQDVNQYLSSARSQNRRTRH</sequence>
<gene>
    <name evidence="2" type="ORF">NOF55_05500</name>
</gene>
<accession>A0AAE3MYS9</accession>
<dbReference type="EMBL" id="JANFPI010000002">
    <property type="protein sequence ID" value="MCX8996554.1"/>
    <property type="molecule type" value="Genomic_DNA"/>
</dbReference>
<evidence type="ECO:0000256" key="1">
    <source>
        <dbReference type="SAM" id="Phobius"/>
    </source>
</evidence>
<organism evidence="2 3">
    <name type="scientific">Ectorhizobium quercum</name>
    <dbReference type="NCBI Taxonomy" id="2965071"/>
    <lineage>
        <taxon>Bacteria</taxon>
        <taxon>Pseudomonadati</taxon>
        <taxon>Pseudomonadota</taxon>
        <taxon>Alphaproteobacteria</taxon>
        <taxon>Hyphomicrobiales</taxon>
        <taxon>Rhizobiaceae</taxon>
        <taxon>Ectorhizobium</taxon>
    </lineage>
</organism>
<evidence type="ECO:0000313" key="2">
    <source>
        <dbReference type="EMBL" id="MCX8996554.1"/>
    </source>
</evidence>
<feature type="transmembrane region" description="Helical" evidence="1">
    <location>
        <begin position="51"/>
        <end position="71"/>
    </location>
</feature>
<feature type="transmembrane region" description="Helical" evidence="1">
    <location>
        <begin position="20"/>
        <end position="39"/>
    </location>
</feature>
<protein>
    <submittedName>
        <fullName evidence="2">Uncharacterized protein</fullName>
    </submittedName>
</protein>
<proteinExistence type="predicted"/>
<name>A0AAE3MYS9_9HYPH</name>
<evidence type="ECO:0000313" key="3">
    <source>
        <dbReference type="Proteomes" id="UP001208771"/>
    </source>
</evidence>
<keyword evidence="1" id="KW-0472">Membrane</keyword>
<dbReference type="RefSeq" id="WP_306410341.1">
    <property type="nucleotide sequence ID" value="NZ_JANFPI010000002.1"/>
</dbReference>
<dbReference type="Proteomes" id="UP001208771">
    <property type="component" value="Unassembled WGS sequence"/>
</dbReference>